<evidence type="ECO:0000256" key="1">
    <source>
        <dbReference type="SAM" id="SignalP"/>
    </source>
</evidence>
<feature type="signal peptide" evidence="1">
    <location>
        <begin position="1"/>
        <end position="24"/>
    </location>
</feature>
<dbReference type="EMBL" id="JBIAPI010000004">
    <property type="protein sequence ID" value="MFF3225068.1"/>
    <property type="molecule type" value="Genomic_DNA"/>
</dbReference>
<accession>A0ABW6QV05</accession>
<organism evidence="2 3">
    <name type="scientific">Nocardia suismassiliense</name>
    <dbReference type="NCBI Taxonomy" id="2077092"/>
    <lineage>
        <taxon>Bacteria</taxon>
        <taxon>Bacillati</taxon>
        <taxon>Actinomycetota</taxon>
        <taxon>Actinomycetes</taxon>
        <taxon>Mycobacteriales</taxon>
        <taxon>Nocardiaceae</taxon>
        <taxon>Nocardia</taxon>
    </lineage>
</organism>
<reference evidence="2 3" key="1">
    <citation type="submission" date="2024-10" db="EMBL/GenBank/DDBJ databases">
        <title>The Natural Products Discovery Center: Release of the First 8490 Sequenced Strains for Exploring Actinobacteria Biosynthetic Diversity.</title>
        <authorList>
            <person name="Kalkreuter E."/>
            <person name="Kautsar S.A."/>
            <person name="Yang D."/>
            <person name="Bader C.D."/>
            <person name="Teijaro C.N."/>
            <person name="Fluegel L."/>
            <person name="Davis C.M."/>
            <person name="Simpson J.R."/>
            <person name="Lauterbach L."/>
            <person name="Steele A.D."/>
            <person name="Gui C."/>
            <person name="Meng S."/>
            <person name="Li G."/>
            <person name="Viehrig K."/>
            <person name="Ye F."/>
            <person name="Su P."/>
            <person name="Kiefer A.F."/>
            <person name="Nichols A."/>
            <person name="Cepeda A.J."/>
            <person name="Yan W."/>
            <person name="Fan B."/>
            <person name="Jiang Y."/>
            <person name="Adhikari A."/>
            <person name="Zheng C.-J."/>
            <person name="Schuster L."/>
            <person name="Cowan T.M."/>
            <person name="Smanski M.J."/>
            <person name="Chevrette M.G."/>
            <person name="De Carvalho L.P.S."/>
            <person name="Shen B."/>
        </authorList>
    </citation>
    <scope>NUCLEOTIDE SEQUENCE [LARGE SCALE GENOMIC DNA]</scope>
    <source>
        <strain evidence="2 3">NPDC003040</strain>
    </source>
</reference>
<dbReference type="Proteomes" id="UP001601948">
    <property type="component" value="Unassembled WGS sequence"/>
</dbReference>
<protein>
    <submittedName>
        <fullName evidence="2">Uncharacterized protein</fullName>
    </submittedName>
</protein>
<feature type="chain" id="PRO_5045891332" evidence="1">
    <location>
        <begin position="25"/>
        <end position="72"/>
    </location>
</feature>
<proteinExistence type="predicted"/>
<keyword evidence="1" id="KW-0732">Signal</keyword>
<dbReference type="RefSeq" id="WP_387719288.1">
    <property type="nucleotide sequence ID" value="NZ_JBIAPI010000004.1"/>
</dbReference>
<sequence>MIKMVSALGIAAAIALGIAGTAEARPYTVFFGRNSDSEQQCRDFANQNSGNCFWSDGNGSWVVTYEGPDNEW</sequence>
<evidence type="ECO:0000313" key="3">
    <source>
        <dbReference type="Proteomes" id="UP001601948"/>
    </source>
</evidence>
<keyword evidence="3" id="KW-1185">Reference proteome</keyword>
<gene>
    <name evidence="2" type="ORF">ACFYV7_19905</name>
</gene>
<comment type="caution">
    <text evidence="2">The sequence shown here is derived from an EMBL/GenBank/DDBJ whole genome shotgun (WGS) entry which is preliminary data.</text>
</comment>
<evidence type="ECO:0000313" key="2">
    <source>
        <dbReference type="EMBL" id="MFF3225068.1"/>
    </source>
</evidence>
<name>A0ABW6QV05_9NOCA</name>